<dbReference type="HOGENOM" id="CLU_897433_0_0_1"/>
<evidence type="ECO:0000313" key="2">
    <source>
        <dbReference type="Proteomes" id="UP000008370"/>
    </source>
</evidence>
<dbReference type="InParanoid" id="K5VRQ2"/>
<protein>
    <submittedName>
        <fullName evidence="1">Uncharacterized protein</fullName>
    </submittedName>
</protein>
<dbReference type="AlphaFoldDB" id="K5VRQ2"/>
<organism evidence="1 2">
    <name type="scientific">Phanerochaete carnosa (strain HHB-10118-sp)</name>
    <name type="common">White-rot fungus</name>
    <name type="synonym">Peniophora carnosa</name>
    <dbReference type="NCBI Taxonomy" id="650164"/>
    <lineage>
        <taxon>Eukaryota</taxon>
        <taxon>Fungi</taxon>
        <taxon>Dikarya</taxon>
        <taxon>Basidiomycota</taxon>
        <taxon>Agaricomycotina</taxon>
        <taxon>Agaricomycetes</taxon>
        <taxon>Polyporales</taxon>
        <taxon>Phanerochaetaceae</taxon>
        <taxon>Phanerochaete</taxon>
    </lineage>
</organism>
<reference evidence="1 2" key="1">
    <citation type="journal article" date="2012" name="BMC Genomics">
        <title>Comparative genomics of the white-rot fungi, Phanerochaete carnosa and P. chrysosporium, to elucidate the genetic basis of the distinct wood types they colonize.</title>
        <authorList>
            <person name="Suzuki H."/>
            <person name="MacDonald J."/>
            <person name="Syed K."/>
            <person name="Salamov A."/>
            <person name="Hori C."/>
            <person name="Aerts A."/>
            <person name="Henrissat B."/>
            <person name="Wiebenga A."/>
            <person name="vanKuyk P.A."/>
            <person name="Barry K."/>
            <person name="Lindquist E."/>
            <person name="LaButti K."/>
            <person name="Lapidus A."/>
            <person name="Lucas S."/>
            <person name="Coutinho P."/>
            <person name="Gong Y."/>
            <person name="Samejima M."/>
            <person name="Mahadevan R."/>
            <person name="Abou-Zaid M."/>
            <person name="de Vries R.P."/>
            <person name="Igarashi K."/>
            <person name="Yadav J.S."/>
            <person name="Grigoriev I.V."/>
            <person name="Master E.R."/>
        </authorList>
    </citation>
    <scope>NUCLEOTIDE SEQUENCE [LARGE SCALE GENOMIC DNA]</scope>
    <source>
        <strain evidence="1 2">HHB-10118-sp</strain>
    </source>
</reference>
<dbReference type="OrthoDB" id="6431331at2759"/>
<dbReference type="RefSeq" id="XP_007402047.1">
    <property type="nucleotide sequence ID" value="XM_007401985.1"/>
</dbReference>
<dbReference type="InterPro" id="IPR029058">
    <property type="entry name" value="AB_hydrolase_fold"/>
</dbReference>
<dbReference type="SUPFAM" id="SSF53474">
    <property type="entry name" value="alpha/beta-Hydrolases"/>
    <property type="match status" value="1"/>
</dbReference>
<sequence length="310" mass="34443">MLGEDRNEPGARQGQPACASKFPRRYSLAVADASGLLQRYRQSANFPPANAQIYFGAAKRDYACLLKIGYASFTQEVFSKHSVTINKCNADHWCILSHADEIALGLEKWIWHRYHDSRPISRPRLSSLPVVQEPELYQYSSLTRAHCRMNSGKDLLMTPQCRVSKLIPSAVVPSSPLRKPSSRAPIKRTLARAPDSSNSNQTVGWRFSSQRPRSGVLQADPIVLPWLSIHVSRLAPHLSRLNDKSYGVLALGTLGYGGANKSIDPAAYVPNLISKDIGDVLDAEKLEKIIAIGYDWCCKAISRLTNHHLE</sequence>
<gene>
    <name evidence="1" type="ORF">PHACADRAFT_201695</name>
</gene>
<dbReference type="GeneID" id="18911661"/>
<dbReference type="EMBL" id="JH930481">
    <property type="protein sequence ID" value="EKM49435.1"/>
    <property type="molecule type" value="Genomic_DNA"/>
</dbReference>
<name>K5VRQ2_PHACS</name>
<dbReference type="Gene3D" id="3.40.50.1820">
    <property type="entry name" value="alpha/beta hydrolase"/>
    <property type="match status" value="1"/>
</dbReference>
<dbReference type="Proteomes" id="UP000008370">
    <property type="component" value="Unassembled WGS sequence"/>
</dbReference>
<evidence type="ECO:0000313" key="1">
    <source>
        <dbReference type="EMBL" id="EKM49435.1"/>
    </source>
</evidence>
<keyword evidence="2" id="KW-1185">Reference proteome</keyword>
<proteinExistence type="predicted"/>
<dbReference type="KEGG" id="pco:PHACADRAFT_201695"/>
<accession>K5VRQ2</accession>